<dbReference type="EMBL" id="LAZR01009739">
    <property type="protein sequence ID" value="KKM70851.1"/>
    <property type="molecule type" value="Genomic_DNA"/>
</dbReference>
<accession>A0A0F9K873</accession>
<gene>
    <name evidence="1" type="ORF">LCGC14_1436610</name>
</gene>
<name>A0A0F9K873_9ZZZZ</name>
<reference evidence="1" key="1">
    <citation type="journal article" date="2015" name="Nature">
        <title>Complex archaea that bridge the gap between prokaryotes and eukaryotes.</title>
        <authorList>
            <person name="Spang A."/>
            <person name="Saw J.H."/>
            <person name="Jorgensen S.L."/>
            <person name="Zaremba-Niedzwiedzka K."/>
            <person name="Martijn J."/>
            <person name="Lind A.E."/>
            <person name="van Eijk R."/>
            <person name="Schleper C."/>
            <person name="Guy L."/>
            <person name="Ettema T.J."/>
        </authorList>
    </citation>
    <scope>NUCLEOTIDE SEQUENCE</scope>
</reference>
<proteinExistence type="predicted"/>
<organism evidence="1">
    <name type="scientific">marine sediment metagenome</name>
    <dbReference type="NCBI Taxonomy" id="412755"/>
    <lineage>
        <taxon>unclassified sequences</taxon>
        <taxon>metagenomes</taxon>
        <taxon>ecological metagenomes</taxon>
    </lineage>
</organism>
<sequence>MCKSVVIDEDSNIELEEKDVEVGEYEDRMIAHAHSTKGFVISRPNTGKRIEIPSGDIIFREQQKEIKNG</sequence>
<protein>
    <submittedName>
        <fullName evidence="1">Uncharacterized protein</fullName>
    </submittedName>
</protein>
<evidence type="ECO:0000313" key="1">
    <source>
        <dbReference type="EMBL" id="KKM70851.1"/>
    </source>
</evidence>
<dbReference type="AlphaFoldDB" id="A0A0F9K873"/>
<comment type="caution">
    <text evidence="1">The sequence shown here is derived from an EMBL/GenBank/DDBJ whole genome shotgun (WGS) entry which is preliminary data.</text>
</comment>